<keyword evidence="3" id="KW-0805">Transcription regulation</keyword>
<feature type="domain" description="PAS" evidence="9">
    <location>
        <begin position="225"/>
        <end position="298"/>
    </location>
</feature>
<reference evidence="11" key="1">
    <citation type="journal article" date="2017" name="Front. Cell. Infect. Microbiol.">
        <title>The Distinct Transcriptional Response of the Midgut of Amblyomma sculptum and Amblyomma aureolatum Ticks to Rickettsia rickettsii Correlates to Their Differences in Susceptibility to Infection.</title>
        <authorList>
            <person name="Martins L.A."/>
            <person name="Galletti M.F.B.M."/>
            <person name="Ribeiro J.M."/>
            <person name="Fujita A."/>
            <person name="Costa F.B."/>
            <person name="Labruna M.B."/>
            <person name="Daffre S."/>
            <person name="Fogaca A.C."/>
        </authorList>
    </citation>
    <scope>NUCLEOTIDE SEQUENCE</scope>
</reference>
<evidence type="ECO:0000256" key="7">
    <source>
        <dbReference type="ARBA" id="ARBA00073216"/>
    </source>
</evidence>
<dbReference type="Pfam" id="PF00989">
    <property type="entry name" value="PAS"/>
    <property type="match status" value="1"/>
</dbReference>
<keyword evidence="5" id="KW-0804">Transcription</keyword>
<dbReference type="InterPro" id="IPR013767">
    <property type="entry name" value="PAS_fold"/>
</dbReference>
<dbReference type="Pfam" id="PF14598">
    <property type="entry name" value="PAS_11"/>
    <property type="match status" value="1"/>
</dbReference>
<dbReference type="GO" id="GO:0045944">
    <property type="term" value="P:positive regulation of transcription by RNA polymerase II"/>
    <property type="evidence" value="ECO:0007669"/>
    <property type="project" value="UniProtKB-ARBA"/>
</dbReference>
<dbReference type="PANTHER" id="PTHR23042">
    <property type="entry name" value="CIRCADIAN PROTEIN CLOCK/ARNT/BMAL/PAS"/>
    <property type="match status" value="1"/>
</dbReference>
<keyword evidence="6" id="KW-0539">Nucleus</keyword>
<keyword evidence="2" id="KW-0677">Repeat</keyword>
<feature type="domain" description="PAS" evidence="9">
    <location>
        <begin position="424"/>
        <end position="475"/>
    </location>
</feature>
<feature type="domain" description="BHLH" evidence="10">
    <location>
        <begin position="153"/>
        <end position="206"/>
    </location>
</feature>
<evidence type="ECO:0000259" key="10">
    <source>
        <dbReference type="PROSITE" id="PS50888"/>
    </source>
</evidence>
<evidence type="ECO:0000256" key="3">
    <source>
        <dbReference type="ARBA" id="ARBA00023015"/>
    </source>
</evidence>
<dbReference type="EMBL" id="GFAC01005436">
    <property type="protein sequence ID" value="JAT93752.1"/>
    <property type="molecule type" value="mRNA"/>
</dbReference>
<keyword evidence="4" id="KW-0238">DNA-binding</keyword>
<dbReference type="CDD" id="cd18947">
    <property type="entry name" value="bHLH-PAS_ARNT"/>
    <property type="match status" value="1"/>
</dbReference>
<dbReference type="InterPro" id="IPR050933">
    <property type="entry name" value="Circadian_TF"/>
</dbReference>
<evidence type="ECO:0000256" key="5">
    <source>
        <dbReference type="ARBA" id="ARBA00023163"/>
    </source>
</evidence>
<feature type="non-terminal residue" evidence="11">
    <location>
        <position position="1"/>
    </location>
</feature>
<feature type="compositionally biased region" description="Pro residues" evidence="8">
    <location>
        <begin position="655"/>
        <end position="670"/>
    </location>
</feature>
<dbReference type="PRINTS" id="PR00785">
    <property type="entry name" value="NCTRNSLOCATR"/>
</dbReference>
<keyword evidence="11" id="KW-0675">Receptor</keyword>
<dbReference type="GO" id="GO:0046983">
    <property type="term" value="F:protein dimerization activity"/>
    <property type="evidence" value="ECO:0007669"/>
    <property type="project" value="InterPro"/>
</dbReference>
<accession>A0A1E1X3D2</accession>
<dbReference type="CDD" id="cd00130">
    <property type="entry name" value="PAS"/>
    <property type="match status" value="2"/>
</dbReference>
<dbReference type="InterPro" id="IPR035965">
    <property type="entry name" value="PAS-like_dom_sf"/>
</dbReference>
<dbReference type="SMART" id="SM00353">
    <property type="entry name" value="HLH"/>
    <property type="match status" value="1"/>
</dbReference>
<dbReference type="SMART" id="SM00091">
    <property type="entry name" value="PAS"/>
    <property type="match status" value="2"/>
</dbReference>
<protein>
    <recommendedName>
        <fullName evidence="7">Aryl hydrocarbon receptor nuclear translocator homolog</fullName>
    </recommendedName>
</protein>
<name>A0A1E1X3D2_9ACAR</name>
<dbReference type="FunFam" id="4.10.280.10:FF:000011">
    <property type="entry name" value="Aryl hydrocarbon receptor nuclear translocator 2"/>
    <property type="match status" value="1"/>
</dbReference>
<evidence type="ECO:0000259" key="9">
    <source>
        <dbReference type="PROSITE" id="PS50112"/>
    </source>
</evidence>
<dbReference type="GO" id="GO:0003700">
    <property type="term" value="F:DNA-binding transcription factor activity"/>
    <property type="evidence" value="ECO:0007669"/>
    <property type="project" value="InterPro"/>
</dbReference>
<feature type="compositionally biased region" description="Gly residues" evidence="8">
    <location>
        <begin position="612"/>
        <end position="621"/>
    </location>
</feature>
<feature type="compositionally biased region" description="Low complexity" evidence="8">
    <location>
        <begin position="622"/>
        <end position="632"/>
    </location>
</feature>
<dbReference type="Gene3D" id="4.10.280.10">
    <property type="entry name" value="Helix-loop-helix DNA-binding domain"/>
    <property type="match status" value="1"/>
</dbReference>
<dbReference type="PROSITE" id="PS50112">
    <property type="entry name" value="PAS"/>
    <property type="match status" value="2"/>
</dbReference>
<dbReference type="GO" id="GO:0003677">
    <property type="term" value="F:DNA binding"/>
    <property type="evidence" value="ECO:0007669"/>
    <property type="project" value="UniProtKB-KW"/>
</dbReference>
<evidence type="ECO:0000256" key="4">
    <source>
        <dbReference type="ARBA" id="ARBA00023125"/>
    </source>
</evidence>
<feature type="region of interest" description="Disordered" evidence="8">
    <location>
        <begin position="583"/>
        <end position="673"/>
    </location>
</feature>
<evidence type="ECO:0000256" key="6">
    <source>
        <dbReference type="ARBA" id="ARBA00023242"/>
    </source>
</evidence>
<evidence type="ECO:0000256" key="1">
    <source>
        <dbReference type="ARBA" id="ARBA00004123"/>
    </source>
</evidence>
<dbReference type="GO" id="GO:0005667">
    <property type="term" value="C:transcription regulator complex"/>
    <property type="evidence" value="ECO:0007669"/>
    <property type="project" value="InterPro"/>
</dbReference>
<dbReference type="InterPro" id="IPR011598">
    <property type="entry name" value="bHLH_dom"/>
</dbReference>
<evidence type="ECO:0000313" key="11">
    <source>
        <dbReference type="EMBL" id="JAT93752.1"/>
    </source>
</evidence>
<evidence type="ECO:0000256" key="8">
    <source>
        <dbReference type="SAM" id="MobiDB-lite"/>
    </source>
</evidence>
<dbReference type="InterPro" id="IPR036638">
    <property type="entry name" value="HLH_DNA-bd_sf"/>
</dbReference>
<sequence length="701" mass="75887">KSWRLGFPCLSVNGPRARISACLGYWSERSITGGFAKPRRRRRSGALCRRNAWLSCRCGSVRSAWRRSPGPVVAPGRVSPMAAAANPVADGSKVLKKRKASCYKDAADEDGKFGRMDEDALEKERYEAWPATADALAAPRPGDGGELLESLSAKKENHSEIERRRRNKMTAYITELSDMVPTCSALARKPDKLTILRMAVAHMKSLRGTGNTSSDGTYKPSFLTDQELKHLILEAADGFLFVVSCDTGRVIYVSDSVGPVLNQSQSEWFNACLYDLIHPEDVEKVREQLSTQEASSSGRILDLKTGTVKKEGHQSSMRLCMGSRRGFICRMKLGNVQPDVQGLQRLRQRNALGPSPDGAAYAVVHCTGYIKNWPPSGVQVDPGDQDGGSHCCLVAIGRLQVTSAPNPSDLVGSNSNAEFISRHSVDGKFTFVDPRVTAVLGYQPQELLGKPCFDFFHPEDQGHMKENFEQVLKMKGQVMSVMYRLRAKNREWLWLRTSSFAFLNPYTNDVEYVVCTNTSAKTLSGTAAGTEDAPAALPLGYGGHTKEGLDYSLPRADAYRSAADRRPAAPLAYGYEPYAGGPRLAKGSPPAQAWSAPPPPRVPPPQEQYGASGYGGGGGGSQLSPSRSPSGPTYTQLAPGGAGRPGLWGQWQPGEAPPPGAGGAPPPPPAQQQELSDMLQMLDQSGTASFEELSMFNSFPE</sequence>
<dbReference type="GO" id="GO:0005737">
    <property type="term" value="C:cytoplasm"/>
    <property type="evidence" value="ECO:0007669"/>
    <property type="project" value="InterPro"/>
</dbReference>
<evidence type="ECO:0000256" key="2">
    <source>
        <dbReference type="ARBA" id="ARBA00022737"/>
    </source>
</evidence>
<proteinExistence type="evidence at transcript level"/>
<dbReference type="InterPro" id="IPR000014">
    <property type="entry name" value="PAS"/>
</dbReference>
<dbReference type="Pfam" id="PF00010">
    <property type="entry name" value="HLH"/>
    <property type="match status" value="1"/>
</dbReference>
<organism evidence="11">
    <name type="scientific">Amblyomma aureolatum</name>
    <dbReference type="NCBI Taxonomy" id="187763"/>
    <lineage>
        <taxon>Eukaryota</taxon>
        <taxon>Metazoa</taxon>
        <taxon>Ecdysozoa</taxon>
        <taxon>Arthropoda</taxon>
        <taxon>Chelicerata</taxon>
        <taxon>Arachnida</taxon>
        <taxon>Acari</taxon>
        <taxon>Parasitiformes</taxon>
        <taxon>Ixodida</taxon>
        <taxon>Ixodoidea</taxon>
        <taxon>Ixodidae</taxon>
        <taxon>Amblyomminae</taxon>
        <taxon>Amblyomma</taxon>
    </lineage>
</organism>
<comment type="subcellular location">
    <subcellularLocation>
        <location evidence="1">Nucleus</location>
    </subcellularLocation>
</comment>
<dbReference type="InterPro" id="IPR001067">
    <property type="entry name" value="Nuc_translocat"/>
</dbReference>
<dbReference type="PROSITE" id="PS50888">
    <property type="entry name" value="BHLH"/>
    <property type="match status" value="1"/>
</dbReference>
<dbReference type="GO" id="GO:0005634">
    <property type="term" value="C:nucleus"/>
    <property type="evidence" value="ECO:0007669"/>
    <property type="project" value="UniProtKB-SubCell"/>
</dbReference>
<dbReference type="SUPFAM" id="SSF55785">
    <property type="entry name" value="PYP-like sensor domain (PAS domain)"/>
    <property type="match status" value="2"/>
</dbReference>
<dbReference type="NCBIfam" id="TIGR00229">
    <property type="entry name" value="sensory_box"/>
    <property type="match status" value="1"/>
</dbReference>
<feature type="compositionally biased region" description="Pro residues" evidence="8">
    <location>
        <begin position="596"/>
        <end position="606"/>
    </location>
</feature>
<dbReference type="Gene3D" id="3.30.450.20">
    <property type="entry name" value="PAS domain"/>
    <property type="match status" value="2"/>
</dbReference>
<dbReference type="SUPFAM" id="SSF47459">
    <property type="entry name" value="HLH, helix-loop-helix DNA-binding domain"/>
    <property type="match status" value="1"/>
</dbReference>
<dbReference type="AlphaFoldDB" id="A0A1E1X3D2"/>